<dbReference type="InterPro" id="IPR036426">
    <property type="entry name" value="Bulb-type_lectin_dom_sf"/>
</dbReference>
<dbReference type="SUPFAM" id="SSF51110">
    <property type="entry name" value="alpha-D-mannose-specific plant lectins"/>
    <property type="match status" value="1"/>
</dbReference>
<evidence type="ECO:0000256" key="1">
    <source>
        <dbReference type="ARBA" id="ARBA00022729"/>
    </source>
</evidence>
<keyword evidence="5" id="KW-1185">Reference proteome</keyword>
<sequence length="149" mass="16728">MTIFRSFSPLHFLLLAFFFIEIQAQVPAYQTFKFVNHGDFGQPTTEYHSMYRVIQTKYLNFNIPPFQLCFYNTTPGAYVLAIRAGIPGDGDLMRWVWDANRNHPVGENATLSFGSTGNLVLAELTVALRGKQTRPAKVSLASSYSPIAT</sequence>
<organism evidence="4 5">
    <name type="scientific">Rhamnella rubrinervis</name>
    <dbReference type="NCBI Taxonomy" id="2594499"/>
    <lineage>
        <taxon>Eukaryota</taxon>
        <taxon>Viridiplantae</taxon>
        <taxon>Streptophyta</taxon>
        <taxon>Embryophyta</taxon>
        <taxon>Tracheophyta</taxon>
        <taxon>Spermatophyta</taxon>
        <taxon>Magnoliopsida</taxon>
        <taxon>eudicotyledons</taxon>
        <taxon>Gunneridae</taxon>
        <taxon>Pentapetalae</taxon>
        <taxon>rosids</taxon>
        <taxon>fabids</taxon>
        <taxon>Rosales</taxon>
        <taxon>Rhamnaceae</taxon>
        <taxon>rhamnoid group</taxon>
        <taxon>Rhamneae</taxon>
        <taxon>Rhamnella</taxon>
    </lineage>
</organism>
<reference evidence="4" key="1">
    <citation type="submission" date="2020-03" db="EMBL/GenBank/DDBJ databases">
        <title>A high-quality chromosome-level genome assembly of a woody plant with both climbing and erect habits, Rhamnella rubrinervis.</title>
        <authorList>
            <person name="Lu Z."/>
            <person name="Yang Y."/>
            <person name="Zhu X."/>
            <person name="Sun Y."/>
        </authorList>
    </citation>
    <scope>NUCLEOTIDE SEQUENCE</scope>
    <source>
        <strain evidence="4">BYM</strain>
        <tissue evidence="4">Leaf</tissue>
    </source>
</reference>
<comment type="caution">
    <text evidence="4">The sequence shown here is derived from an EMBL/GenBank/DDBJ whole genome shotgun (WGS) entry which is preliminary data.</text>
</comment>
<keyword evidence="1 3" id="KW-0732">Signal</keyword>
<dbReference type="OrthoDB" id="1884773at2759"/>
<keyword evidence="2" id="KW-1015">Disulfide bond</keyword>
<evidence type="ECO:0000256" key="3">
    <source>
        <dbReference type="SAM" id="SignalP"/>
    </source>
</evidence>
<dbReference type="EMBL" id="VOIH02000007">
    <property type="protein sequence ID" value="KAF3442413.1"/>
    <property type="molecule type" value="Genomic_DNA"/>
</dbReference>
<feature type="chain" id="PRO_5035475578" evidence="3">
    <location>
        <begin position="25"/>
        <end position="149"/>
    </location>
</feature>
<dbReference type="AlphaFoldDB" id="A0A8K0GYK2"/>
<protein>
    <submittedName>
        <fullName evidence="4">Uncharacterized protein</fullName>
    </submittedName>
</protein>
<feature type="signal peptide" evidence="3">
    <location>
        <begin position="1"/>
        <end position="24"/>
    </location>
</feature>
<dbReference type="Proteomes" id="UP000796880">
    <property type="component" value="Unassembled WGS sequence"/>
</dbReference>
<evidence type="ECO:0000256" key="2">
    <source>
        <dbReference type="ARBA" id="ARBA00023157"/>
    </source>
</evidence>
<accession>A0A8K0GYK2</accession>
<gene>
    <name evidence="4" type="ORF">FNV43_RR16329</name>
</gene>
<evidence type="ECO:0000313" key="5">
    <source>
        <dbReference type="Proteomes" id="UP000796880"/>
    </source>
</evidence>
<proteinExistence type="predicted"/>
<name>A0A8K0GYK2_9ROSA</name>
<evidence type="ECO:0000313" key="4">
    <source>
        <dbReference type="EMBL" id="KAF3442413.1"/>
    </source>
</evidence>